<organism evidence="1 2">
    <name type="scientific">Sphingomonas panacis</name>
    <dbReference type="NCBI Taxonomy" id="1560345"/>
    <lineage>
        <taxon>Bacteria</taxon>
        <taxon>Pseudomonadati</taxon>
        <taxon>Pseudomonadota</taxon>
        <taxon>Alphaproteobacteria</taxon>
        <taxon>Sphingomonadales</taxon>
        <taxon>Sphingomonadaceae</taxon>
        <taxon>Sphingomonas</taxon>
    </lineage>
</organism>
<protein>
    <submittedName>
        <fullName evidence="1">Uncharacterized protein</fullName>
    </submittedName>
</protein>
<accession>A0A1B3ZDS8</accession>
<gene>
    <name evidence="1" type="ORF">AWL63_18165</name>
</gene>
<dbReference type="Proteomes" id="UP000094256">
    <property type="component" value="Chromosome"/>
</dbReference>
<name>A0A1B3ZDS8_9SPHN</name>
<reference evidence="1 2" key="1">
    <citation type="submission" date="2016-01" db="EMBL/GenBank/DDBJ databases">
        <title>Complete genome and mega plasmid sequence of Sphingomonas panacis DCY99 elicits systemic resistance in rice to Xanthomonas oryzae.</title>
        <authorList>
            <person name="Kim Y.J."/>
            <person name="Yang D.C."/>
            <person name="Sing P."/>
        </authorList>
    </citation>
    <scope>NUCLEOTIDE SEQUENCE [LARGE SCALE GENOMIC DNA]</scope>
    <source>
        <strain evidence="1 2">DCY99</strain>
    </source>
</reference>
<sequence length="169" mass="18954">MIIALSAWDLITLRTYHCLDTATRWFAAGVGPGGIPVKDLRLGDVAGVSAGEMFRVPNFGRYCYYDLYAVMKMFGWAWGDLPRLRLAQEQRDLTAGLANRARLAEQRREALDHAVALRDLHDLEGLTCRVIAGQVGLSASLVQRRIAEVRKIEEMRSLYPLPACVRTLH</sequence>
<dbReference type="AlphaFoldDB" id="A0A1B3ZDS8"/>
<proteinExistence type="predicted"/>
<dbReference type="EMBL" id="CP014168">
    <property type="protein sequence ID" value="AOH85572.1"/>
    <property type="molecule type" value="Genomic_DNA"/>
</dbReference>
<keyword evidence="2" id="KW-1185">Reference proteome</keyword>
<evidence type="ECO:0000313" key="1">
    <source>
        <dbReference type="EMBL" id="AOH85572.1"/>
    </source>
</evidence>
<evidence type="ECO:0000313" key="2">
    <source>
        <dbReference type="Proteomes" id="UP000094256"/>
    </source>
</evidence>
<dbReference type="KEGG" id="span:AWL63_18165"/>